<protein>
    <submittedName>
        <fullName evidence="1">Uncharacterized protein</fullName>
    </submittedName>
</protein>
<reference evidence="1 2" key="1">
    <citation type="submission" date="2016-03" db="EMBL/GenBank/DDBJ databases">
        <title>Cyphomyrmex costatus WGS genome.</title>
        <authorList>
            <person name="Nygaard S."/>
            <person name="Hu H."/>
            <person name="Boomsma J."/>
            <person name="Zhang G."/>
        </authorList>
    </citation>
    <scope>NUCLEOTIDE SEQUENCE [LARGE SCALE GENOMIC DNA]</scope>
    <source>
        <strain evidence="1">MS0001</strain>
        <tissue evidence="1">Whole body</tissue>
    </source>
</reference>
<proteinExistence type="predicted"/>
<gene>
    <name evidence="1" type="ORF">ALC62_00548</name>
</gene>
<accession>A0A151IQU2</accession>
<dbReference type="EMBL" id="KQ976768">
    <property type="protein sequence ID" value="KYN08470.1"/>
    <property type="molecule type" value="Genomic_DNA"/>
</dbReference>
<evidence type="ECO:0000313" key="2">
    <source>
        <dbReference type="Proteomes" id="UP000078542"/>
    </source>
</evidence>
<dbReference type="Proteomes" id="UP000078542">
    <property type="component" value="Unassembled WGS sequence"/>
</dbReference>
<dbReference type="AlphaFoldDB" id="A0A151IQU2"/>
<evidence type="ECO:0000313" key="1">
    <source>
        <dbReference type="EMBL" id="KYN08470.1"/>
    </source>
</evidence>
<name>A0A151IQU2_9HYME</name>
<sequence length="67" mass="7506">MSPKAPERINIFIHVVGRGRRAFTSISIVFTILRTPSPNSSDVLDIFLGLHLNSDRNAGLRFLLFPL</sequence>
<keyword evidence="2" id="KW-1185">Reference proteome</keyword>
<organism evidence="1 2">
    <name type="scientific">Cyphomyrmex costatus</name>
    <dbReference type="NCBI Taxonomy" id="456900"/>
    <lineage>
        <taxon>Eukaryota</taxon>
        <taxon>Metazoa</taxon>
        <taxon>Ecdysozoa</taxon>
        <taxon>Arthropoda</taxon>
        <taxon>Hexapoda</taxon>
        <taxon>Insecta</taxon>
        <taxon>Pterygota</taxon>
        <taxon>Neoptera</taxon>
        <taxon>Endopterygota</taxon>
        <taxon>Hymenoptera</taxon>
        <taxon>Apocrita</taxon>
        <taxon>Aculeata</taxon>
        <taxon>Formicoidea</taxon>
        <taxon>Formicidae</taxon>
        <taxon>Myrmicinae</taxon>
        <taxon>Cyphomyrmex</taxon>
    </lineage>
</organism>